<accession>A0AAV8WSJ1</accession>
<dbReference type="PANTHER" id="PTHR33273:SF2">
    <property type="entry name" value="ENDONUCLEASE_EXONUCLEASE_PHOSPHATASE DOMAIN-CONTAINING PROTEIN"/>
    <property type="match status" value="1"/>
</dbReference>
<feature type="domain" description="Endonuclease/exonuclease/phosphatase" evidence="1">
    <location>
        <begin position="29"/>
        <end position="143"/>
    </location>
</feature>
<sequence>MNPSIAIKGSGKGHGHSYVETAWFTKYGCYASPNKDIEDLEVTLQEIGDRVMEKNECALVVGDFNAKSPQWGMRAIDTRGRVLTEWIAQLDLAIPNVGDAPTFVRQDCGSILDLSLGTADIRRQIVNWEVSEKETLSDHKYIIFDVQEEKGIPKARQQRYQG</sequence>
<dbReference type="GO" id="GO:0003824">
    <property type="term" value="F:catalytic activity"/>
    <property type="evidence" value="ECO:0007669"/>
    <property type="project" value="InterPro"/>
</dbReference>
<dbReference type="Proteomes" id="UP001162156">
    <property type="component" value="Unassembled WGS sequence"/>
</dbReference>
<gene>
    <name evidence="2" type="ORF">NQ314_018377</name>
</gene>
<evidence type="ECO:0000313" key="3">
    <source>
        <dbReference type="Proteomes" id="UP001162156"/>
    </source>
</evidence>
<proteinExistence type="predicted"/>
<keyword evidence="3" id="KW-1185">Reference proteome</keyword>
<name>A0AAV8WSJ1_9CUCU</name>
<comment type="caution">
    <text evidence="2">The sequence shown here is derived from an EMBL/GenBank/DDBJ whole genome shotgun (WGS) entry which is preliminary data.</text>
</comment>
<dbReference type="EMBL" id="JANEYF010005165">
    <property type="protein sequence ID" value="KAJ8928985.1"/>
    <property type="molecule type" value="Genomic_DNA"/>
</dbReference>
<dbReference type="Gene3D" id="3.60.10.10">
    <property type="entry name" value="Endonuclease/exonuclease/phosphatase"/>
    <property type="match status" value="1"/>
</dbReference>
<reference evidence="2" key="1">
    <citation type="journal article" date="2023" name="Insect Mol. Biol.">
        <title>Genome sequencing provides insights into the evolution of gene families encoding plant cell wall-degrading enzymes in longhorned beetles.</title>
        <authorList>
            <person name="Shin N.R."/>
            <person name="Okamura Y."/>
            <person name="Kirsch R."/>
            <person name="Pauchet Y."/>
        </authorList>
    </citation>
    <scope>NUCLEOTIDE SEQUENCE</scope>
    <source>
        <strain evidence="2">RBIC_L_NR</strain>
    </source>
</reference>
<dbReference type="PANTHER" id="PTHR33273">
    <property type="entry name" value="DOMAIN-CONTAINING PROTEIN, PUTATIVE-RELATED"/>
    <property type="match status" value="1"/>
</dbReference>
<organism evidence="2 3">
    <name type="scientific">Rhamnusium bicolor</name>
    <dbReference type="NCBI Taxonomy" id="1586634"/>
    <lineage>
        <taxon>Eukaryota</taxon>
        <taxon>Metazoa</taxon>
        <taxon>Ecdysozoa</taxon>
        <taxon>Arthropoda</taxon>
        <taxon>Hexapoda</taxon>
        <taxon>Insecta</taxon>
        <taxon>Pterygota</taxon>
        <taxon>Neoptera</taxon>
        <taxon>Endopterygota</taxon>
        <taxon>Coleoptera</taxon>
        <taxon>Polyphaga</taxon>
        <taxon>Cucujiformia</taxon>
        <taxon>Chrysomeloidea</taxon>
        <taxon>Cerambycidae</taxon>
        <taxon>Lepturinae</taxon>
        <taxon>Rhagiini</taxon>
        <taxon>Rhamnusium</taxon>
    </lineage>
</organism>
<dbReference type="Pfam" id="PF14529">
    <property type="entry name" value="Exo_endo_phos_2"/>
    <property type="match status" value="1"/>
</dbReference>
<dbReference type="InterPro" id="IPR005135">
    <property type="entry name" value="Endo/exonuclease/phosphatase"/>
</dbReference>
<dbReference type="SUPFAM" id="SSF56219">
    <property type="entry name" value="DNase I-like"/>
    <property type="match status" value="1"/>
</dbReference>
<dbReference type="AlphaFoldDB" id="A0AAV8WSJ1"/>
<dbReference type="InterPro" id="IPR036691">
    <property type="entry name" value="Endo/exonu/phosph_ase_sf"/>
</dbReference>
<evidence type="ECO:0000259" key="1">
    <source>
        <dbReference type="Pfam" id="PF14529"/>
    </source>
</evidence>
<evidence type="ECO:0000313" key="2">
    <source>
        <dbReference type="EMBL" id="KAJ8928985.1"/>
    </source>
</evidence>
<protein>
    <recommendedName>
        <fullName evidence="1">Endonuclease/exonuclease/phosphatase domain-containing protein</fullName>
    </recommendedName>
</protein>